<dbReference type="KEGG" id="hje:HacjB3_01580"/>
<dbReference type="Proteomes" id="UP000000390">
    <property type="component" value="Chromosome"/>
</dbReference>
<feature type="region of interest" description="Disordered" evidence="1">
    <location>
        <begin position="514"/>
        <end position="541"/>
    </location>
</feature>
<dbReference type="EMBL" id="AOHV01000042">
    <property type="protein sequence ID" value="ELY34244.1"/>
    <property type="molecule type" value="Genomic_DNA"/>
</dbReference>
<dbReference type="InterPro" id="IPR017850">
    <property type="entry name" value="Alkaline_phosphatase_core_sf"/>
</dbReference>
<proteinExistence type="predicted"/>
<evidence type="ECO:0000313" key="5">
    <source>
        <dbReference type="Proteomes" id="UP000011645"/>
    </source>
</evidence>
<dbReference type="PANTHER" id="PTHR10151:SF120">
    <property type="entry name" value="BIS(5'-ADENOSYL)-TRIPHOSPHATASE"/>
    <property type="match status" value="1"/>
</dbReference>
<sequence>MSDRLDTLLIGIDAACQPVFDRLSETDSIPHLESLIEEGVSAPLESQIPPWTPSAWPSMYTGVNPGKHGVYGFIDFEGYDWSVVTANHVREHALWRLLDEHDRSSVIVNVPVTAPPDDIDGAIVPGFIGPENPSTQPKGLLEEIREAIGEYRVYPNYSRGDDRYSDVEKMEEYCTLARMRGEAFRYLVGEYEPDFGFVQFQKTDTVFHEFEGDSAKVRQIYEATDEEIGRILEECDPKRVFVASDHGIGPYENYEFRINEYLRREGYVEATTGGKGMPSWNPIRDQLREGSEETNWEPDRIERLAAVAAKIGITPSRAVGVLDRIGLGSLARRYAPSGVTRTGSQQVDFPASRAYMRARTELGVRINLAGRDPEGVVPPEEYETVRADLIERLQGIDTPDGDPVFGEVVPREEYFWGPYTDNAVDVLTIPNDFEQFLSAQLRTELFGPPTEPWNHKLDGLFVAAGEGIDIDGDLSDAHLFDVAPTVCSAMGVPYSDRMDGRALPVVGDVGASEYPAYAGSSTDETEDERVEDRLSDLGYLE</sequence>
<dbReference type="HOGENOM" id="CLU_024306_0_0_2"/>
<dbReference type="AlphaFoldDB" id="D8J5Q3"/>
<dbReference type="RefSeq" id="WP_008418632.1">
    <property type="nucleotide sequence ID" value="NC_014297.1"/>
</dbReference>
<dbReference type="eggNOG" id="arCOG01377">
    <property type="taxonomic scope" value="Archaea"/>
</dbReference>
<evidence type="ECO:0000256" key="1">
    <source>
        <dbReference type="SAM" id="MobiDB-lite"/>
    </source>
</evidence>
<keyword evidence="5" id="KW-1185">Reference proteome</keyword>
<organism evidence="2 4">
    <name type="scientific">Halalkalicoccus jeotgali (strain DSM 18796 / CECT 7217 / JCM 14584 / KCTC 4019 / B3)</name>
    <dbReference type="NCBI Taxonomy" id="795797"/>
    <lineage>
        <taxon>Archaea</taxon>
        <taxon>Methanobacteriati</taxon>
        <taxon>Methanobacteriota</taxon>
        <taxon>Stenosarchaea group</taxon>
        <taxon>Halobacteria</taxon>
        <taxon>Halobacteriales</taxon>
        <taxon>Halococcaceae</taxon>
        <taxon>Halalkalicoccus</taxon>
    </lineage>
</organism>
<gene>
    <name evidence="2" type="ordered locus">HacjB3_01580</name>
    <name evidence="3" type="ORF">C497_17742</name>
</gene>
<dbReference type="Gene3D" id="3.40.720.10">
    <property type="entry name" value="Alkaline Phosphatase, subunit A"/>
    <property type="match status" value="1"/>
</dbReference>
<dbReference type="GeneID" id="9418113"/>
<evidence type="ECO:0000313" key="2">
    <source>
        <dbReference type="EMBL" id="ADJ13709.1"/>
    </source>
</evidence>
<reference evidence="2 4" key="1">
    <citation type="journal article" date="2010" name="J. Bacteriol.">
        <title>Complete genome sequence of Halalkalicoccus jeotgali B3(T), an extremely halophilic archaeon.</title>
        <authorList>
            <person name="Roh S.W."/>
            <person name="Nam Y.D."/>
            <person name="Nam S.H."/>
            <person name="Choi S.H."/>
            <person name="Park H.S."/>
            <person name="Bae J.W."/>
        </authorList>
    </citation>
    <scope>NUCLEOTIDE SEQUENCE [LARGE SCALE GENOMIC DNA]</scope>
    <source>
        <strain evidence="2">B3</strain>
        <strain evidence="4">DSM 18796 / CECT 7217 / JCM 14584 / KCTC 4019 / B3</strain>
    </source>
</reference>
<reference evidence="3 5" key="2">
    <citation type="journal article" date="2014" name="PLoS Genet.">
        <title>Phylogenetically driven sequencing of extremely halophilic archaea reveals strategies for static and dynamic osmo-response.</title>
        <authorList>
            <person name="Becker E.A."/>
            <person name="Seitzer P.M."/>
            <person name="Tritt A."/>
            <person name="Larsen D."/>
            <person name="Krusor M."/>
            <person name="Yao A.I."/>
            <person name="Wu D."/>
            <person name="Madern D."/>
            <person name="Eisen J.A."/>
            <person name="Darling A.E."/>
            <person name="Facciotti M.T."/>
        </authorList>
    </citation>
    <scope>NUCLEOTIDE SEQUENCE [LARGE SCALE GENOMIC DNA]</scope>
    <source>
        <strain evidence="3">B3</strain>
        <strain evidence="5">DSM 18796 / CECT 7217 / JCM 14584 / KCTC 4019 / B3</strain>
    </source>
</reference>
<dbReference type="EMBL" id="CP002062">
    <property type="protein sequence ID" value="ADJ13709.1"/>
    <property type="molecule type" value="Genomic_DNA"/>
</dbReference>
<protein>
    <submittedName>
        <fullName evidence="2">Type I phosphodiesterase/nucleotide pyrophosphatase</fullName>
    </submittedName>
</protein>
<evidence type="ECO:0000313" key="4">
    <source>
        <dbReference type="Proteomes" id="UP000000390"/>
    </source>
</evidence>
<dbReference type="InterPro" id="IPR002591">
    <property type="entry name" value="Phosphodiest/P_Trfase"/>
</dbReference>
<dbReference type="GO" id="GO:0016787">
    <property type="term" value="F:hydrolase activity"/>
    <property type="evidence" value="ECO:0007669"/>
    <property type="project" value="UniProtKB-ARBA"/>
</dbReference>
<evidence type="ECO:0000313" key="3">
    <source>
        <dbReference type="EMBL" id="ELY34244.1"/>
    </source>
</evidence>
<dbReference type="Proteomes" id="UP000011645">
    <property type="component" value="Unassembled WGS sequence"/>
</dbReference>
<dbReference type="OrthoDB" id="33550at2157"/>
<dbReference type="Pfam" id="PF01663">
    <property type="entry name" value="Phosphodiest"/>
    <property type="match status" value="1"/>
</dbReference>
<dbReference type="PANTHER" id="PTHR10151">
    <property type="entry name" value="ECTONUCLEOTIDE PYROPHOSPHATASE/PHOSPHODIESTERASE"/>
    <property type="match status" value="1"/>
</dbReference>
<dbReference type="PATRIC" id="fig|795797.18.peg.319"/>
<accession>D8J5Q3</accession>
<name>D8J5Q3_HALJB</name>
<dbReference type="STRING" id="795797.HacjB3_01580"/>
<dbReference type="SUPFAM" id="SSF53649">
    <property type="entry name" value="Alkaline phosphatase-like"/>
    <property type="match status" value="1"/>
</dbReference>